<evidence type="ECO:0000313" key="6">
    <source>
        <dbReference type="Proteomes" id="UP000019593"/>
    </source>
</evidence>
<proteinExistence type="inferred from homology"/>
<dbReference type="HOGENOM" id="CLU_063182_0_0_5"/>
<evidence type="ECO:0000256" key="2">
    <source>
        <dbReference type="SAM" id="MobiDB-lite"/>
    </source>
</evidence>
<dbReference type="PATRIC" id="fig|1294273.3.peg.1305"/>
<dbReference type="SUPFAM" id="SSF53955">
    <property type="entry name" value="Lysozyme-like"/>
    <property type="match status" value="1"/>
</dbReference>
<dbReference type="eggNOG" id="COG0741">
    <property type="taxonomic scope" value="Bacteria"/>
</dbReference>
<evidence type="ECO:0000259" key="4">
    <source>
        <dbReference type="Pfam" id="PF01464"/>
    </source>
</evidence>
<organism evidence="5 6">
    <name type="scientific">Roseicyclus elongatus DSM 19469</name>
    <dbReference type="NCBI Taxonomy" id="1294273"/>
    <lineage>
        <taxon>Bacteria</taxon>
        <taxon>Pseudomonadati</taxon>
        <taxon>Pseudomonadota</taxon>
        <taxon>Alphaproteobacteria</taxon>
        <taxon>Rhodobacterales</taxon>
        <taxon>Roseobacteraceae</taxon>
        <taxon>Roseicyclus</taxon>
    </lineage>
</organism>
<dbReference type="RefSeq" id="WP_156945869.1">
    <property type="nucleotide sequence ID" value="NZ_CP004372.1"/>
</dbReference>
<dbReference type="InterPro" id="IPR008258">
    <property type="entry name" value="Transglycosylase_SLT_dom_1"/>
</dbReference>
<dbReference type="OrthoDB" id="5945995at2"/>
<evidence type="ECO:0000313" key="5">
    <source>
        <dbReference type="EMBL" id="AHM03716.1"/>
    </source>
</evidence>
<sequence>MRASVVRVHHAHAGTRRRMATRGRWRADLRRACAAVLAALAMVAGVSAQGTPPAALGAAGVTDCDAAARIAARETGVPRDILFLIARLESGRGRDGQLAPWPWTLNIAGRGYWIDTHHEALARLQAYLSTGRRNVDVGCFQVNHRWHAEGFASAAAMLDPLANARYAARFLARLHRELGDWTAAVAAYHSRTPDHAARYLDRYRALRARFTPPVGAEPSGEREPAQPRRGPRPAAPLSMARRPPLSVLAGRSAAPFLIAPNASPLPRMLP</sequence>
<dbReference type="EMBL" id="CP004372">
    <property type="protein sequence ID" value="AHM03716.1"/>
    <property type="molecule type" value="Genomic_DNA"/>
</dbReference>
<protein>
    <recommendedName>
        <fullName evidence="4">Transglycosylase SLT domain-containing protein</fullName>
    </recommendedName>
</protein>
<keyword evidence="6" id="KW-1185">Reference proteome</keyword>
<feature type="region of interest" description="Disordered" evidence="2">
    <location>
        <begin position="211"/>
        <end position="241"/>
    </location>
</feature>
<accession>W8S4I6</accession>
<comment type="similarity">
    <text evidence="1">Belongs to the virb1 family.</text>
</comment>
<name>W8S4I6_9RHOB</name>
<dbReference type="STRING" id="1294273.roselon_01328"/>
<dbReference type="Proteomes" id="UP000019593">
    <property type="component" value="Chromosome"/>
</dbReference>
<evidence type="ECO:0000256" key="3">
    <source>
        <dbReference type="SAM" id="SignalP"/>
    </source>
</evidence>
<reference evidence="5 6" key="1">
    <citation type="submission" date="2013-03" db="EMBL/GenBank/DDBJ databases">
        <authorList>
            <person name="Fiebig A."/>
            <person name="Goeker M."/>
            <person name="Klenk H.-P.P."/>
        </authorList>
    </citation>
    <scope>NUCLEOTIDE SEQUENCE [LARGE SCALE GENOMIC DNA]</scope>
    <source>
        <strain evidence="6">DSM 19469</strain>
    </source>
</reference>
<dbReference type="Gene3D" id="1.10.530.10">
    <property type="match status" value="1"/>
</dbReference>
<feature type="signal peptide" evidence="3">
    <location>
        <begin position="1"/>
        <end position="48"/>
    </location>
</feature>
<feature type="domain" description="Transglycosylase SLT" evidence="4">
    <location>
        <begin position="136"/>
        <end position="190"/>
    </location>
</feature>
<evidence type="ECO:0000256" key="1">
    <source>
        <dbReference type="ARBA" id="ARBA00009387"/>
    </source>
</evidence>
<dbReference type="KEGG" id="red:roselon_01328"/>
<feature type="chain" id="PRO_5004912920" description="Transglycosylase SLT domain-containing protein" evidence="3">
    <location>
        <begin position="49"/>
        <end position="270"/>
    </location>
</feature>
<dbReference type="InterPro" id="IPR023346">
    <property type="entry name" value="Lysozyme-like_dom_sf"/>
</dbReference>
<dbReference type="AlphaFoldDB" id="W8S4I6"/>
<gene>
    <name evidence="5" type="ORF">roselon_01328</name>
</gene>
<keyword evidence="3" id="KW-0732">Signal</keyword>
<dbReference type="Pfam" id="PF01464">
    <property type="entry name" value="SLT"/>
    <property type="match status" value="1"/>
</dbReference>